<evidence type="ECO:0000313" key="3">
    <source>
        <dbReference type="Proteomes" id="UP000322873"/>
    </source>
</evidence>
<dbReference type="VEuPathDB" id="FungiDB:MFRU_005g02730"/>
<dbReference type="AlphaFoldDB" id="A0A5M9JKV8"/>
<keyword evidence="3" id="KW-1185">Reference proteome</keyword>
<evidence type="ECO:0000256" key="1">
    <source>
        <dbReference type="SAM" id="MobiDB-lite"/>
    </source>
</evidence>
<protein>
    <submittedName>
        <fullName evidence="2">Uncharacterized protein</fullName>
    </submittedName>
</protein>
<comment type="caution">
    <text evidence="2">The sequence shown here is derived from an EMBL/GenBank/DDBJ whole genome shotgun (WGS) entry which is preliminary data.</text>
</comment>
<name>A0A5M9JKV8_MONFR</name>
<organism evidence="2 3">
    <name type="scientific">Monilinia fructicola</name>
    <name type="common">Brown rot fungus</name>
    <name type="synonym">Ciboria fructicola</name>
    <dbReference type="NCBI Taxonomy" id="38448"/>
    <lineage>
        <taxon>Eukaryota</taxon>
        <taxon>Fungi</taxon>
        <taxon>Dikarya</taxon>
        <taxon>Ascomycota</taxon>
        <taxon>Pezizomycotina</taxon>
        <taxon>Leotiomycetes</taxon>
        <taxon>Helotiales</taxon>
        <taxon>Sclerotiniaceae</taxon>
        <taxon>Monilinia</taxon>
    </lineage>
</organism>
<gene>
    <name evidence="2" type="ORF">EYC84_002468</name>
</gene>
<sequence>MGGGDILVLCPCSQCLEEKHVTKSTRKRHILRDKKRWDRHPTNPNKRFCFCWRCKQRSMAVGRSGKGYYVCRRTYYNHNTRKAPLIRSGVNMESNKNALSSHESDLGGPSTQSGMRGEDSNHSEMDVLSGIDDVGNEDAFDNEARDSGEIHRQHGATRELPGQWRIDDGNDEVEREINELCAV</sequence>
<accession>A0A5M9JKV8</accession>
<dbReference type="Proteomes" id="UP000322873">
    <property type="component" value="Unassembled WGS sequence"/>
</dbReference>
<proteinExistence type="predicted"/>
<evidence type="ECO:0000313" key="2">
    <source>
        <dbReference type="EMBL" id="KAA8570138.1"/>
    </source>
</evidence>
<feature type="region of interest" description="Disordered" evidence="1">
    <location>
        <begin position="95"/>
        <end position="122"/>
    </location>
</feature>
<reference evidence="2 3" key="1">
    <citation type="submission" date="2019-06" db="EMBL/GenBank/DDBJ databases">
        <title>Genome Sequence of the Brown Rot Fungal Pathogen Monilinia fructicola.</title>
        <authorList>
            <person name="De Miccolis Angelini R.M."/>
            <person name="Landi L."/>
            <person name="Abate D."/>
            <person name="Pollastro S."/>
            <person name="Romanazzi G."/>
            <person name="Faretra F."/>
        </authorList>
    </citation>
    <scope>NUCLEOTIDE SEQUENCE [LARGE SCALE GENOMIC DNA]</scope>
    <source>
        <strain evidence="2 3">Mfrc123</strain>
    </source>
</reference>
<dbReference type="EMBL" id="VICG01000007">
    <property type="protein sequence ID" value="KAA8570138.1"/>
    <property type="molecule type" value="Genomic_DNA"/>
</dbReference>